<dbReference type="PROSITE" id="PS50977">
    <property type="entry name" value="HTH_TETR_2"/>
    <property type="match status" value="1"/>
</dbReference>
<evidence type="ECO:0000313" key="6">
    <source>
        <dbReference type="EMBL" id="NYS47638.1"/>
    </source>
</evidence>
<dbReference type="RefSeq" id="WP_179941425.1">
    <property type="nucleotide sequence ID" value="NZ_JACBYF010000009.1"/>
</dbReference>
<proteinExistence type="predicted"/>
<organism evidence="6 7">
    <name type="scientific">Gemelliphila palaticanis</name>
    <dbReference type="NCBI Taxonomy" id="81950"/>
    <lineage>
        <taxon>Bacteria</taxon>
        <taxon>Bacillati</taxon>
        <taxon>Bacillota</taxon>
        <taxon>Bacilli</taxon>
        <taxon>Bacillales</taxon>
        <taxon>Gemellaceae</taxon>
        <taxon>Gemelliphila</taxon>
    </lineage>
</organism>
<dbReference type="InterPro" id="IPR054156">
    <property type="entry name" value="YxaF_TetR_C"/>
</dbReference>
<keyword evidence="3" id="KW-0804">Transcription</keyword>
<accession>A0ABX2T1W4</accession>
<evidence type="ECO:0000313" key="7">
    <source>
        <dbReference type="Proteomes" id="UP000531840"/>
    </source>
</evidence>
<keyword evidence="7" id="KW-1185">Reference proteome</keyword>
<dbReference type="InterPro" id="IPR009057">
    <property type="entry name" value="Homeodomain-like_sf"/>
</dbReference>
<comment type="caution">
    <text evidence="6">The sequence shown here is derived from an EMBL/GenBank/DDBJ whole genome shotgun (WGS) entry which is preliminary data.</text>
</comment>
<keyword evidence="2 4" id="KW-0238">DNA-binding</keyword>
<evidence type="ECO:0000256" key="2">
    <source>
        <dbReference type="ARBA" id="ARBA00023125"/>
    </source>
</evidence>
<dbReference type="Proteomes" id="UP000531840">
    <property type="component" value="Unassembled WGS sequence"/>
</dbReference>
<sequence length="198" mass="22508">MTLNNKSRENIIKHSTKLIQIHGYNETSIQDIIEKSKAPKGSLYYYFPKGKDDIVISALEKIDLEFTKKFKLAAKQCQSIECVLLALIDLFKNKEKNYGTPSFRMTLLALETIGQAPEVYEKCGEILLNWKNQLSIQLTNVGCEKILSEKVSEWFFTTLQGAICASVIHGDNEKMTLGEQSIKLITALPKEKLEEIFK</sequence>
<dbReference type="PANTHER" id="PTHR47506:SF3">
    <property type="entry name" value="HTH-TYPE TRANSCRIPTIONAL REGULATOR LMRA"/>
    <property type="match status" value="1"/>
</dbReference>
<dbReference type="EMBL" id="JACBYF010000009">
    <property type="protein sequence ID" value="NYS47638.1"/>
    <property type="molecule type" value="Genomic_DNA"/>
</dbReference>
<evidence type="ECO:0000259" key="5">
    <source>
        <dbReference type="PROSITE" id="PS50977"/>
    </source>
</evidence>
<feature type="domain" description="HTH tetR-type" evidence="5">
    <location>
        <begin position="5"/>
        <end position="65"/>
    </location>
</feature>
<dbReference type="InterPro" id="IPR001647">
    <property type="entry name" value="HTH_TetR"/>
</dbReference>
<evidence type="ECO:0000256" key="3">
    <source>
        <dbReference type="ARBA" id="ARBA00023163"/>
    </source>
</evidence>
<evidence type="ECO:0000256" key="4">
    <source>
        <dbReference type="PROSITE-ProRule" id="PRU00335"/>
    </source>
</evidence>
<protein>
    <submittedName>
        <fullName evidence="6">TetR/AcrR family transcriptional regulator</fullName>
    </submittedName>
</protein>
<reference evidence="6 7" key="1">
    <citation type="submission" date="2020-07" db="EMBL/GenBank/DDBJ databases">
        <title>MOT database genomes.</title>
        <authorList>
            <person name="Joseph S."/>
            <person name="Aduse-Opoku J."/>
            <person name="Hashim A."/>
            <person name="Wade W."/>
            <person name="Curtis M."/>
        </authorList>
    </citation>
    <scope>NUCLEOTIDE SEQUENCE [LARGE SCALE GENOMIC DNA]</scope>
    <source>
        <strain evidence="6 7">CIP 106318</strain>
    </source>
</reference>
<dbReference type="Pfam" id="PF21993">
    <property type="entry name" value="TetR_C_13_2"/>
    <property type="match status" value="1"/>
</dbReference>
<dbReference type="Gene3D" id="1.10.357.10">
    <property type="entry name" value="Tetracycline Repressor, domain 2"/>
    <property type="match status" value="1"/>
</dbReference>
<name>A0ABX2T1W4_9BACL</name>
<evidence type="ECO:0000256" key="1">
    <source>
        <dbReference type="ARBA" id="ARBA00023015"/>
    </source>
</evidence>
<dbReference type="Pfam" id="PF00440">
    <property type="entry name" value="TetR_N"/>
    <property type="match status" value="1"/>
</dbReference>
<dbReference type="SUPFAM" id="SSF46689">
    <property type="entry name" value="Homeodomain-like"/>
    <property type="match status" value="1"/>
</dbReference>
<feature type="DNA-binding region" description="H-T-H motif" evidence="4">
    <location>
        <begin position="28"/>
        <end position="47"/>
    </location>
</feature>
<dbReference type="PANTHER" id="PTHR47506">
    <property type="entry name" value="TRANSCRIPTIONAL REGULATORY PROTEIN"/>
    <property type="match status" value="1"/>
</dbReference>
<keyword evidence="1" id="KW-0805">Transcription regulation</keyword>
<gene>
    <name evidence="6" type="ORF">HZY85_05425</name>
</gene>